<proteinExistence type="inferred from homology"/>
<evidence type="ECO:0000256" key="1">
    <source>
        <dbReference type="ARBA" id="ARBA00004442"/>
    </source>
</evidence>
<evidence type="ECO:0000256" key="4">
    <source>
        <dbReference type="ARBA" id="ARBA00023136"/>
    </source>
</evidence>
<evidence type="ECO:0000313" key="9">
    <source>
        <dbReference type="Proteomes" id="UP001597440"/>
    </source>
</evidence>
<sequence length="528" mass="60134">MKNSYILLFCLVFITSSCGKFLEEYSRDLTYVETAEDLNKLMIGEAFIPSFSLSISNQSTMSTLSSDVGVVLPWLHVMDDDSESFLVGSVDPNEATPQQTLAGFHNWAQVPAVNVLNMSWEDNFWRKVYKRIGALNALIFQADNLVQKSPEDVLVRHLRGEAFFLRAYYYFLLQNIYGAPYRKSTASLDEGVPLKISEKVEDKYFKRDKNDVVYAQIISDLNEAATLLEGYNPDSKIRVGISAVRALQSRVYLYTEQYDKVLEATVGFDNMGYTLQDLNQHVAGTNFTFRASSETIFTMGPNTVPAVFLSDSVGQWSGNDNRASSFKVADNLIGTYQIDDLRRQAFFRQTPKSKSWLPGKYRTYTTYDDVAQVSCTFSFRYAEVVLNRAEALTMTGEDAQAREELQKLRVKRVRNAGISQLPSFNEGLIDFVRAERRRELCFEGHRWFDLRRYAVNTQYPLPASFMIKHPTYTYDPQTNTHTPVGNYILNSFGQDAASWQVPIPNYAIEFNRGSLTNPVRTARSIQPL</sequence>
<dbReference type="EMBL" id="JBHULD010000025">
    <property type="protein sequence ID" value="MFD2556746.1"/>
    <property type="molecule type" value="Genomic_DNA"/>
</dbReference>
<evidence type="ECO:0000313" key="8">
    <source>
        <dbReference type="EMBL" id="MFD2556746.1"/>
    </source>
</evidence>
<feature type="domain" description="SusD-like N-terminal" evidence="7">
    <location>
        <begin position="120"/>
        <end position="253"/>
    </location>
</feature>
<keyword evidence="9" id="KW-1185">Reference proteome</keyword>
<keyword evidence="3" id="KW-0732">Signal</keyword>
<dbReference type="Pfam" id="PF14322">
    <property type="entry name" value="SusD-like_3"/>
    <property type="match status" value="1"/>
</dbReference>
<evidence type="ECO:0000259" key="6">
    <source>
        <dbReference type="Pfam" id="PF07980"/>
    </source>
</evidence>
<reference evidence="9" key="1">
    <citation type="journal article" date="2019" name="Int. J. Syst. Evol. Microbiol.">
        <title>The Global Catalogue of Microorganisms (GCM) 10K type strain sequencing project: providing services to taxonomists for standard genome sequencing and annotation.</title>
        <authorList>
            <consortium name="The Broad Institute Genomics Platform"/>
            <consortium name="The Broad Institute Genome Sequencing Center for Infectious Disease"/>
            <person name="Wu L."/>
            <person name="Ma J."/>
        </authorList>
    </citation>
    <scope>NUCLEOTIDE SEQUENCE [LARGE SCALE GENOMIC DNA]</scope>
    <source>
        <strain evidence="9">KCTC 52298</strain>
    </source>
</reference>
<evidence type="ECO:0000259" key="7">
    <source>
        <dbReference type="Pfam" id="PF14322"/>
    </source>
</evidence>
<dbReference type="Gene3D" id="1.25.40.390">
    <property type="match status" value="1"/>
</dbReference>
<dbReference type="PROSITE" id="PS51257">
    <property type="entry name" value="PROKAR_LIPOPROTEIN"/>
    <property type="match status" value="1"/>
</dbReference>
<keyword evidence="5" id="KW-0998">Cell outer membrane</keyword>
<name>A0ABW5LA70_9SPHI</name>
<comment type="similarity">
    <text evidence="2">Belongs to the SusD family.</text>
</comment>
<evidence type="ECO:0000256" key="3">
    <source>
        <dbReference type="ARBA" id="ARBA00022729"/>
    </source>
</evidence>
<dbReference type="Proteomes" id="UP001597440">
    <property type="component" value="Unassembled WGS sequence"/>
</dbReference>
<organism evidence="8 9">
    <name type="scientific">Sphingobacterium tabacisoli</name>
    <dbReference type="NCBI Taxonomy" id="2044855"/>
    <lineage>
        <taxon>Bacteria</taxon>
        <taxon>Pseudomonadati</taxon>
        <taxon>Bacteroidota</taxon>
        <taxon>Sphingobacteriia</taxon>
        <taxon>Sphingobacteriales</taxon>
        <taxon>Sphingobacteriaceae</taxon>
        <taxon>Sphingobacterium</taxon>
    </lineage>
</organism>
<dbReference type="InterPro" id="IPR033985">
    <property type="entry name" value="SusD-like_N"/>
</dbReference>
<dbReference type="Pfam" id="PF07980">
    <property type="entry name" value="SusD_RagB"/>
    <property type="match status" value="1"/>
</dbReference>
<accession>A0ABW5LA70</accession>
<dbReference type="SUPFAM" id="SSF48452">
    <property type="entry name" value="TPR-like"/>
    <property type="match status" value="1"/>
</dbReference>
<comment type="caution">
    <text evidence="8">The sequence shown here is derived from an EMBL/GenBank/DDBJ whole genome shotgun (WGS) entry which is preliminary data.</text>
</comment>
<comment type="subcellular location">
    <subcellularLocation>
        <location evidence="1">Cell outer membrane</location>
    </subcellularLocation>
</comment>
<dbReference type="RefSeq" id="WP_210354844.1">
    <property type="nucleotide sequence ID" value="NZ_JAEQMU010000002.1"/>
</dbReference>
<feature type="domain" description="RagB/SusD" evidence="6">
    <location>
        <begin position="354"/>
        <end position="512"/>
    </location>
</feature>
<protein>
    <submittedName>
        <fullName evidence="8">RagB/SusD family nutrient uptake outer membrane protein</fullName>
    </submittedName>
</protein>
<keyword evidence="4" id="KW-0472">Membrane</keyword>
<dbReference type="InterPro" id="IPR012944">
    <property type="entry name" value="SusD_RagB_dom"/>
</dbReference>
<evidence type="ECO:0000256" key="2">
    <source>
        <dbReference type="ARBA" id="ARBA00006275"/>
    </source>
</evidence>
<dbReference type="InterPro" id="IPR011990">
    <property type="entry name" value="TPR-like_helical_dom_sf"/>
</dbReference>
<evidence type="ECO:0000256" key="5">
    <source>
        <dbReference type="ARBA" id="ARBA00023237"/>
    </source>
</evidence>
<gene>
    <name evidence="8" type="ORF">ACFSQW_20325</name>
</gene>